<dbReference type="SMART" id="SM00052">
    <property type="entry name" value="EAL"/>
    <property type="match status" value="1"/>
</dbReference>
<dbReference type="SUPFAM" id="SSF141868">
    <property type="entry name" value="EAL domain-like"/>
    <property type="match status" value="1"/>
</dbReference>
<evidence type="ECO:0000313" key="3">
    <source>
        <dbReference type="EMBL" id="XAH74054.1"/>
    </source>
</evidence>
<dbReference type="EMBL" id="CP146256">
    <property type="protein sequence ID" value="XAH74054.1"/>
    <property type="molecule type" value="Genomic_DNA"/>
</dbReference>
<feature type="domain" description="EAL" evidence="1">
    <location>
        <begin position="1"/>
        <end position="202"/>
    </location>
</feature>
<dbReference type="PANTHER" id="PTHR33525">
    <property type="match status" value="1"/>
</dbReference>
<gene>
    <name evidence="3" type="ORF">V6984_21550</name>
</gene>
<proteinExistence type="predicted"/>
<dbReference type="RefSeq" id="WP_342757649.1">
    <property type="nucleotide sequence ID" value="NZ_CP146256.1"/>
</dbReference>
<dbReference type="PROSITE" id="PS50883">
    <property type="entry name" value="EAL"/>
    <property type="match status" value="1"/>
</dbReference>
<accession>A0ABZ3EXP7</accession>
<dbReference type="InterPro" id="IPR014408">
    <property type="entry name" value="dGMP_Pdiesterase_EAL/HD-GYP"/>
</dbReference>
<dbReference type="InterPro" id="IPR001633">
    <property type="entry name" value="EAL_dom"/>
</dbReference>
<dbReference type="Pfam" id="PF00563">
    <property type="entry name" value="EAL"/>
    <property type="match status" value="1"/>
</dbReference>
<dbReference type="InterPro" id="IPR035919">
    <property type="entry name" value="EAL_sf"/>
</dbReference>
<protein>
    <submittedName>
        <fullName evidence="3">EAL domain-containing protein</fullName>
    </submittedName>
</protein>
<dbReference type="PIRSF" id="PIRSF003180">
    <property type="entry name" value="DiGMPpdiest_YuxH"/>
    <property type="match status" value="1"/>
</dbReference>
<dbReference type="SUPFAM" id="SSF109604">
    <property type="entry name" value="HD-domain/PDEase-like"/>
    <property type="match status" value="1"/>
</dbReference>
<sequence>MFIARQPIFNKAMKIYGYELLFRSDSSAVSFGNASSVSATAAVIGSLFEQGIDQVVGKSKAFVNFDYDFIMSDNIELIKPETLIIEVLETVKVDAALINRIKSLKDKGYQIALDDFEESYGSYPIVPLADIIKYDIMVTPLDTITADIKRALSQKKLLLAEKIETEEEFQKALRMGFHLFQGYFFCKPKIVDGSSPRRFSKVQYSMILSELSKDEPSYDAITEIIESDVNLAYRMMRVISHKKGESAFNSIKYALVRMGLIDLERWISILMLQDISQNKPLELMRLSLVRSRFSEYVADNSIYQNRKEEISMMCLFSTLDVLLDQPMEKALEGMLISKDVFNALVHRKGDLEPFCRLILSYEQGDWPAVHKYAEVIRIDTKILYKGYLESIEWSSKILTSFQ</sequence>
<feature type="domain" description="HDOD" evidence="2">
    <location>
        <begin position="197"/>
        <end position="382"/>
    </location>
</feature>
<evidence type="ECO:0000313" key="4">
    <source>
        <dbReference type="Proteomes" id="UP001451571"/>
    </source>
</evidence>
<dbReference type="InterPro" id="IPR052340">
    <property type="entry name" value="RNase_Y/CdgJ"/>
</dbReference>
<dbReference type="PANTHER" id="PTHR33525:SF4">
    <property type="entry name" value="CYCLIC DI-GMP PHOSPHODIESTERASE CDGJ"/>
    <property type="match status" value="1"/>
</dbReference>
<dbReference type="PROSITE" id="PS51833">
    <property type="entry name" value="HDOD"/>
    <property type="match status" value="1"/>
</dbReference>
<dbReference type="Proteomes" id="UP001451571">
    <property type="component" value="Chromosome"/>
</dbReference>
<dbReference type="Gene3D" id="3.20.20.450">
    <property type="entry name" value="EAL domain"/>
    <property type="match status" value="1"/>
</dbReference>
<keyword evidence="4" id="KW-1185">Reference proteome</keyword>
<reference evidence="3 4" key="1">
    <citation type="submission" date="2024-02" db="EMBL/GenBank/DDBJ databases">
        <title>Bacterial strain from lacustrine sediment.</title>
        <authorList>
            <person name="Petit C."/>
            <person name="Fadhlaoui K."/>
        </authorList>
    </citation>
    <scope>NUCLEOTIDE SEQUENCE [LARGE SCALE GENOMIC DNA]</scope>
    <source>
        <strain evidence="3 4">IPX-CK</strain>
    </source>
</reference>
<evidence type="ECO:0000259" key="2">
    <source>
        <dbReference type="PROSITE" id="PS51833"/>
    </source>
</evidence>
<dbReference type="InterPro" id="IPR013976">
    <property type="entry name" value="HDOD"/>
</dbReference>
<organism evidence="3 4">
    <name type="scientific">Kineothrix sedimenti</name>
    <dbReference type="NCBI Taxonomy" id="3123317"/>
    <lineage>
        <taxon>Bacteria</taxon>
        <taxon>Bacillati</taxon>
        <taxon>Bacillota</taxon>
        <taxon>Clostridia</taxon>
        <taxon>Lachnospirales</taxon>
        <taxon>Lachnospiraceae</taxon>
        <taxon>Kineothrix</taxon>
    </lineage>
</organism>
<dbReference type="Gene3D" id="1.10.3210.10">
    <property type="entry name" value="Hypothetical protein af1432"/>
    <property type="match status" value="1"/>
</dbReference>
<evidence type="ECO:0000259" key="1">
    <source>
        <dbReference type="PROSITE" id="PS50883"/>
    </source>
</evidence>
<name>A0ABZ3EXP7_9FIRM</name>